<dbReference type="Pfam" id="PF02984">
    <property type="entry name" value="Cyclin_C"/>
    <property type="match status" value="1"/>
</dbReference>
<dbReference type="SMART" id="SM01332">
    <property type="entry name" value="Cyclin_C"/>
    <property type="match status" value="1"/>
</dbReference>
<dbReference type="InterPro" id="IPR039361">
    <property type="entry name" value="Cyclin"/>
</dbReference>
<evidence type="ECO:0000256" key="2">
    <source>
        <dbReference type="ARBA" id="ARBA00022618"/>
    </source>
</evidence>
<evidence type="ECO:0000259" key="7">
    <source>
        <dbReference type="SMART" id="SM00385"/>
    </source>
</evidence>
<dbReference type="SUPFAM" id="SSF47954">
    <property type="entry name" value="Cyclin-like"/>
    <property type="match status" value="1"/>
</dbReference>
<evidence type="ECO:0000256" key="5">
    <source>
        <dbReference type="RuleBase" id="RU000383"/>
    </source>
</evidence>
<dbReference type="InterPro" id="IPR048258">
    <property type="entry name" value="Cyclins_cyclin-box"/>
</dbReference>
<evidence type="ECO:0000256" key="6">
    <source>
        <dbReference type="SAM" id="MobiDB-lite"/>
    </source>
</evidence>
<evidence type="ECO:0000259" key="8">
    <source>
        <dbReference type="SMART" id="SM01332"/>
    </source>
</evidence>
<dbReference type="InterPro" id="IPR006671">
    <property type="entry name" value="Cyclin_N"/>
</dbReference>
<dbReference type="EMBL" id="JAGFBR010000004">
    <property type="protein sequence ID" value="KAH0467939.1"/>
    <property type="molecule type" value="Genomic_DNA"/>
</dbReference>
<gene>
    <name evidence="9" type="ORF">IEQ34_002972</name>
</gene>
<dbReference type="InterPro" id="IPR013763">
    <property type="entry name" value="Cyclin-like_dom"/>
</dbReference>
<keyword evidence="2" id="KW-0132">Cell division</keyword>
<dbReference type="Pfam" id="PF00134">
    <property type="entry name" value="Cyclin_N"/>
    <property type="match status" value="1"/>
</dbReference>
<proteinExistence type="inferred from homology"/>
<feature type="region of interest" description="Disordered" evidence="6">
    <location>
        <begin position="308"/>
        <end position="339"/>
    </location>
</feature>
<organism evidence="9 10">
    <name type="scientific">Dendrobium chrysotoxum</name>
    <name type="common">Orchid</name>
    <dbReference type="NCBI Taxonomy" id="161865"/>
    <lineage>
        <taxon>Eukaryota</taxon>
        <taxon>Viridiplantae</taxon>
        <taxon>Streptophyta</taxon>
        <taxon>Embryophyta</taxon>
        <taxon>Tracheophyta</taxon>
        <taxon>Spermatophyta</taxon>
        <taxon>Magnoliopsida</taxon>
        <taxon>Liliopsida</taxon>
        <taxon>Asparagales</taxon>
        <taxon>Orchidaceae</taxon>
        <taxon>Epidendroideae</taxon>
        <taxon>Malaxideae</taxon>
        <taxon>Dendrobiinae</taxon>
        <taxon>Dendrobium</taxon>
    </lineage>
</organism>
<evidence type="ECO:0000313" key="10">
    <source>
        <dbReference type="Proteomes" id="UP000775213"/>
    </source>
</evidence>
<feature type="domain" description="Cyclin C-terminal" evidence="8">
    <location>
        <begin position="178"/>
        <end position="308"/>
    </location>
</feature>
<dbReference type="InterPro" id="IPR036915">
    <property type="entry name" value="Cyclin-like_sf"/>
</dbReference>
<accession>A0AAV7H2E7</accession>
<comment type="similarity">
    <text evidence="1">Belongs to the cyclin family. Cyclin D subfamily.</text>
</comment>
<dbReference type="CDD" id="cd20543">
    <property type="entry name" value="CYCLIN_AtCycD-like_rpt1"/>
    <property type="match status" value="1"/>
</dbReference>
<evidence type="ECO:0000256" key="1">
    <source>
        <dbReference type="ARBA" id="ARBA00009065"/>
    </source>
</evidence>
<dbReference type="GO" id="GO:0051301">
    <property type="term" value="P:cell division"/>
    <property type="evidence" value="ECO:0007669"/>
    <property type="project" value="UniProtKB-KW"/>
</dbReference>
<evidence type="ECO:0000313" key="9">
    <source>
        <dbReference type="EMBL" id="KAH0467939.1"/>
    </source>
</evidence>
<keyword evidence="4" id="KW-0131">Cell cycle</keyword>
<feature type="domain" description="Cyclin-like" evidence="7">
    <location>
        <begin position="78"/>
        <end position="169"/>
    </location>
</feature>
<dbReference type="PROSITE" id="PS00292">
    <property type="entry name" value="CYCLINS"/>
    <property type="match status" value="1"/>
</dbReference>
<dbReference type="InterPro" id="IPR004367">
    <property type="entry name" value="Cyclin_C-dom"/>
</dbReference>
<keyword evidence="3 5" id="KW-0195">Cyclin</keyword>
<name>A0AAV7H2E7_DENCH</name>
<comment type="caution">
    <text evidence="9">The sequence shown here is derived from an EMBL/GenBank/DDBJ whole genome shotgun (WGS) entry which is preliminary data.</text>
</comment>
<protein>
    <recommendedName>
        <fullName evidence="11">Cyclin N-terminal domain-containing protein</fullName>
    </recommendedName>
</protein>
<keyword evidence="10" id="KW-1185">Reference proteome</keyword>
<evidence type="ECO:0008006" key="11">
    <source>
        <dbReference type="Google" id="ProtNLM"/>
    </source>
</evidence>
<sequence>MLFCRSMDLSTPCSLYCAEDAESWDAGGNGGGDDFGDEWAPAAFDLMALFSAETEHIPCSDYLSRSLDSTTARHDSINWILKVIDFYSFRPETAYLSVNYLDRFLSVNSLPVVKEQSGWPIQLLSVACISVAAKMEETHVPLLLDLQIPDPRYLFEPRTIRRMELILMAALHWRMRSITPFDFLPHFASVVLPYVSASRPALFSRAADLIISTLPVLDFIKFRPSAVAGAAVLCAAAELSDSTPTDNGDCLSCLSGCLSKDVLGACRQLMDQYLIDRSPSPRAKPPIRPPTPRSPVGVLDTAQCGSCDTQKSSAAGMINGDSPPLKRRRLVDSQCTESI</sequence>
<evidence type="ECO:0000256" key="3">
    <source>
        <dbReference type="ARBA" id="ARBA00023127"/>
    </source>
</evidence>
<dbReference type="FunFam" id="1.10.472.10:FF:000060">
    <property type="entry name" value="D6-type cyclin"/>
    <property type="match status" value="1"/>
</dbReference>
<dbReference type="SMART" id="SM00385">
    <property type="entry name" value="CYCLIN"/>
    <property type="match status" value="1"/>
</dbReference>
<reference evidence="9 10" key="1">
    <citation type="journal article" date="2021" name="Hortic Res">
        <title>Chromosome-scale assembly of the Dendrobium chrysotoxum genome enhances the understanding of orchid evolution.</title>
        <authorList>
            <person name="Zhang Y."/>
            <person name="Zhang G.Q."/>
            <person name="Zhang D."/>
            <person name="Liu X.D."/>
            <person name="Xu X.Y."/>
            <person name="Sun W.H."/>
            <person name="Yu X."/>
            <person name="Zhu X."/>
            <person name="Wang Z.W."/>
            <person name="Zhao X."/>
            <person name="Zhong W.Y."/>
            <person name="Chen H."/>
            <person name="Yin W.L."/>
            <person name="Huang T."/>
            <person name="Niu S.C."/>
            <person name="Liu Z.J."/>
        </authorList>
    </citation>
    <scope>NUCLEOTIDE SEQUENCE [LARGE SCALE GENOMIC DNA]</scope>
    <source>
        <strain evidence="9">Lindl</strain>
    </source>
</reference>
<dbReference type="Gene3D" id="1.10.472.10">
    <property type="entry name" value="Cyclin-like"/>
    <property type="match status" value="2"/>
</dbReference>
<dbReference type="AlphaFoldDB" id="A0AAV7H2E7"/>
<evidence type="ECO:0000256" key="4">
    <source>
        <dbReference type="ARBA" id="ARBA00023306"/>
    </source>
</evidence>
<dbReference type="PANTHER" id="PTHR10177">
    <property type="entry name" value="CYCLINS"/>
    <property type="match status" value="1"/>
</dbReference>
<dbReference type="Proteomes" id="UP000775213">
    <property type="component" value="Unassembled WGS sequence"/>
</dbReference>